<reference evidence="8 9" key="1">
    <citation type="submission" date="2023-01" db="EMBL/GenBank/DDBJ databases">
        <authorList>
            <person name="Kreplak J."/>
        </authorList>
    </citation>
    <scope>NUCLEOTIDE SEQUENCE [LARGE SCALE GENOMIC DNA]</scope>
</reference>
<name>A0AAV1B675_VICFA</name>
<feature type="active site" evidence="5">
    <location>
        <position position="95"/>
    </location>
</feature>
<evidence type="ECO:0000313" key="9">
    <source>
        <dbReference type="Proteomes" id="UP001157006"/>
    </source>
</evidence>
<dbReference type="InterPro" id="IPR001461">
    <property type="entry name" value="Aspartic_peptidase_A1"/>
</dbReference>
<dbReference type="CDD" id="cd05476">
    <property type="entry name" value="pepsin_A_like_plant"/>
    <property type="match status" value="1"/>
</dbReference>
<dbReference type="InterPro" id="IPR033121">
    <property type="entry name" value="PEPTIDASE_A1"/>
</dbReference>
<evidence type="ECO:0000256" key="5">
    <source>
        <dbReference type="PIRSR" id="PIRSR601461-1"/>
    </source>
</evidence>
<gene>
    <name evidence="8" type="ORF">VFH_VI022240</name>
</gene>
<feature type="signal peptide" evidence="6">
    <location>
        <begin position="1"/>
        <end position="18"/>
    </location>
</feature>
<keyword evidence="3 6" id="KW-0732">Signal</keyword>
<evidence type="ECO:0000256" key="1">
    <source>
        <dbReference type="ARBA" id="ARBA00007447"/>
    </source>
</evidence>
<organism evidence="8 9">
    <name type="scientific">Vicia faba</name>
    <name type="common">Broad bean</name>
    <name type="synonym">Faba vulgaris</name>
    <dbReference type="NCBI Taxonomy" id="3906"/>
    <lineage>
        <taxon>Eukaryota</taxon>
        <taxon>Viridiplantae</taxon>
        <taxon>Streptophyta</taxon>
        <taxon>Embryophyta</taxon>
        <taxon>Tracheophyta</taxon>
        <taxon>Spermatophyta</taxon>
        <taxon>Magnoliopsida</taxon>
        <taxon>eudicotyledons</taxon>
        <taxon>Gunneridae</taxon>
        <taxon>Pentapetalae</taxon>
        <taxon>rosids</taxon>
        <taxon>fabids</taxon>
        <taxon>Fabales</taxon>
        <taxon>Fabaceae</taxon>
        <taxon>Papilionoideae</taxon>
        <taxon>50 kb inversion clade</taxon>
        <taxon>NPAAA clade</taxon>
        <taxon>Hologalegina</taxon>
        <taxon>IRL clade</taxon>
        <taxon>Fabeae</taxon>
        <taxon>Vicia</taxon>
    </lineage>
</organism>
<evidence type="ECO:0000313" key="8">
    <source>
        <dbReference type="EMBL" id="CAI8616292.1"/>
    </source>
</evidence>
<dbReference type="EMBL" id="OX451741">
    <property type="protein sequence ID" value="CAI8616292.1"/>
    <property type="molecule type" value="Genomic_DNA"/>
</dbReference>
<evidence type="ECO:0000256" key="6">
    <source>
        <dbReference type="SAM" id="SignalP"/>
    </source>
</evidence>
<protein>
    <recommendedName>
        <fullName evidence="7">Peptidase A1 domain-containing protein</fullName>
    </recommendedName>
</protein>
<dbReference type="Pfam" id="PF00026">
    <property type="entry name" value="Asp"/>
    <property type="match status" value="1"/>
</dbReference>
<keyword evidence="2" id="KW-0645">Protease</keyword>
<feature type="domain" description="Peptidase A1" evidence="7">
    <location>
        <begin position="77"/>
        <end position="391"/>
    </location>
</feature>
<dbReference type="InterPro" id="IPR034161">
    <property type="entry name" value="Pepsin-like_plant"/>
</dbReference>
<dbReference type="PROSITE" id="PS51767">
    <property type="entry name" value="PEPTIDASE_A1"/>
    <property type="match status" value="1"/>
</dbReference>
<dbReference type="PRINTS" id="PR00792">
    <property type="entry name" value="PEPSIN"/>
</dbReference>
<dbReference type="PANTHER" id="PTHR13683:SF375">
    <property type="entry name" value="PEPTIDASE A1 DOMAIN-CONTAINING PROTEIN"/>
    <property type="match status" value="1"/>
</dbReference>
<dbReference type="Proteomes" id="UP001157006">
    <property type="component" value="Chromosome 6"/>
</dbReference>
<evidence type="ECO:0000256" key="2">
    <source>
        <dbReference type="ARBA" id="ARBA00022670"/>
    </source>
</evidence>
<proteinExistence type="inferred from homology"/>
<dbReference type="FunFam" id="2.40.70.10:FF:000018">
    <property type="entry name" value="Aspartic proteinase-like protein 2"/>
    <property type="match status" value="1"/>
</dbReference>
<keyword evidence="4" id="KW-0378">Hydrolase</keyword>
<dbReference type="GO" id="GO:0004190">
    <property type="term" value="F:aspartic-type endopeptidase activity"/>
    <property type="evidence" value="ECO:0007669"/>
    <property type="project" value="InterPro"/>
</dbReference>
<evidence type="ECO:0000256" key="3">
    <source>
        <dbReference type="ARBA" id="ARBA00022729"/>
    </source>
</evidence>
<evidence type="ECO:0000259" key="7">
    <source>
        <dbReference type="PROSITE" id="PS51767"/>
    </source>
</evidence>
<accession>A0AAV1B675</accession>
<dbReference type="AlphaFoldDB" id="A0AAV1B675"/>
<keyword evidence="9" id="KW-1185">Reference proteome</keyword>
<feature type="active site" evidence="5">
    <location>
        <position position="274"/>
    </location>
</feature>
<comment type="similarity">
    <text evidence="1">Belongs to the peptidase A1 family.</text>
</comment>
<sequence>MITAVILFTVTILSAADGSSSPITLSLERAFPTNHGVELSYLREFDSVRHRRFLQSTNYVVNFPVKGSFDTSKAGLYFTKVNLGTPPREFYVQIDTGSDVLWVTCASCIGCPQTSGLQIQLNYFDPRSSSTSSFISCSDQRCKNGVQSSDSSCSSRNNQCTYIFDNQQSGDLTKSDRAIDGIFGFGQQGMSVISQLSSQGIAPRVFSHCLKGDSNGGGLLVLGEIVEPNIIYSPLVPSQPHYNLNLLSISVSGQVLPIDSAIFATSNNRGTIIDSGTTLAYIAEEAYNPFINAITAAIPQSVRTVLSRGNQCYLVTTSLDMFPQVSLNFAGASLVLGPQDYLIKQNYIGDGSVWCIGFQKIPGQDVTILGDLVLKDKIFVYDLAGQRIGWANYDCSLSVNVSASTGSGRSEFVSAGEISGSTSLCDRTHELINRRWVFALFIHITLICCFVFL</sequence>
<feature type="chain" id="PRO_5043370606" description="Peptidase A1 domain-containing protein" evidence="6">
    <location>
        <begin position="19"/>
        <end position="453"/>
    </location>
</feature>
<evidence type="ECO:0000256" key="4">
    <source>
        <dbReference type="ARBA" id="ARBA00022801"/>
    </source>
</evidence>
<dbReference type="InterPro" id="IPR021109">
    <property type="entry name" value="Peptidase_aspartic_dom_sf"/>
</dbReference>
<dbReference type="PANTHER" id="PTHR13683">
    <property type="entry name" value="ASPARTYL PROTEASES"/>
    <property type="match status" value="1"/>
</dbReference>
<dbReference type="Gene3D" id="2.40.70.10">
    <property type="entry name" value="Acid Proteases"/>
    <property type="match status" value="2"/>
</dbReference>
<dbReference type="GO" id="GO:0006508">
    <property type="term" value="P:proteolysis"/>
    <property type="evidence" value="ECO:0007669"/>
    <property type="project" value="UniProtKB-KW"/>
</dbReference>
<dbReference type="SUPFAM" id="SSF50630">
    <property type="entry name" value="Acid proteases"/>
    <property type="match status" value="1"/>
</dbReference>